<feature type="compositionally biased region" description="Basic and acidic residues" evidence="1">
    <location>
        <begin position="61"/>
        <end position="79"/>
    </location>
</feature>
<feature type="region of interest" description="Disordered" evidence="1">
    <location>
        <begin position="1"/>
        <end position="79"/>
    </location>
</feature>
<evidence type="ECO:0000313" key="3">
    <source>
        <dbReference type="EMBL" id="MDT0248892.1"/>
    </source>
</evidence>
<gene>
    <name evidence="3" type="ORF">RMW62_07325</name>
</gene>
<dbReference type="SMART" id="SM00894">
    <property type="entry name" value="Excalibur"/>
    <property type="match status" value="1"/>
</dbReference>
<reference evidence="3" key="1">
    <citation type="submission" date="2022-06" db="EMBL/GenBank/DDBJ databases">
        <title>Draft Genome Sequences of Three Actinomyces oris Strains, Isolated from Healthy Human Feces.</title>
        <authorList>
            <person name="Ye Y."/>
            <person name="Liu C."/>
            <person name="Zhao J."/>
            <person name="Xu J."/>
            <person name="Huang H."/>
            <person name="Wang B."/>
            <person name="Wei J."/>
            <person name="Jing X."/>
        </authorList>
    </citation>
    <scope>NUCLEOTIDE SEQUENCE</scope>
    <source>
        <strain evidence="3">CNGBCC1803368</strain>
    </source>
</reference>
<dbReference type="RefSeq" id="WP_101559148.1">
    <property type="nucleotide sequence ID" value="NZ_JAMZMH010000007.1"/>
</dbReference>
<proteinExistence type="predicted"/>
<evidence type="ECO:0000256" key="1">
    <source>
        <dbReference type="SAM" id="MobiDB-lite"/>
    </source>
</evidence>
<feature type="compositionally biased region" description="Acidic residues" evidence="1">
    <location>
        <begin position="1"/>
        <end position="20"/>
    </location>
</feature>
<dbReference type="Pfam" id="PF05901">
    <property type="entry name" value="Excalibur"/>
    <property type="match status" value="1"/>
</dbReference>
<dbReference type="InterPro" id="IPR008613">
    <property type="entry name" value="Excalibur_Ca-bd_domain"/>
</dbReference>
<protein>
    <submittedName>
        <fullName evidence="3">Excalibur calcium-binding domain-containing protein</fullName>
    </submittedName>
</protein>
<feature type="domain" description="Excalibur calcium-binding" evidence="2">
    <location>
        <begin position="41"/>
        <end position="77"/>
    </location>
</feature>
<organism evidence="3 4">
    <name type="scientific">Actinomyces oris</name>
    <dbReference type="NCBI Taxonomy" id="544580"/>
    <lineage>
        <taxon>Bacteria</taxon>
        <taxon>Bacillati</taxon>
        <taxon>Actinomycetota</taxon>
        <taxon>Actinomycetes</taxon>
        <taxon>Actinomycetales</taxon>
        <taxon>Actinomycetaceae</taxon>
        <taxon>Actinomyces</taxon>
    </lineage>
</organism>
<accession>A0AAE4G1K5</accession>
<dbReference type="EMBL" id="JAMZMH010000007">
    <property type="protein sequence ID" value="MDT0248892.1"/>
    <property type="molecule type" value="Genomic_DNA"/>
</dbReference>
<comment type="caution">
    <text evidence="3">The sequence shown here is derived from an EMBL/GenBank/DDBJ whole genome shotgun (WGS) entry which is preliminary data.</text>
</comment>
<evidence type="ECO:0000313" key="4">
    <source>
        <dbReference type="Proteomes" id="UP001180729"/>
    </source>
</evidence>
<dbReference type="Proteomes" id="UP001180729">
    <property type="component" value="Unassembled WGS sequence"/>
</dbReference>
<dbReference type="AlphaFoldDB" id="A0AAE4G1K5"/>
<name>A0AAE4G1K5_9ACTO</name>
<evidence type="ECO:0000259" key="2">
    <source>
        <dbReference type="SMART" id="SM00894"/>
    </source>
</evidence>
<sequence>MQESEPTQEPEPESTPEEETQAGGGAAAPAPVPEPRQESMYFPNCKKAKEAGAAPLYRGDPGYREELDRDRDGIACEIK</sequence>